<dbReference type="Proteomes" id="UP001172386">
    <property type="component" value="Unassembled WGS sequence"/>
</dbReference>
<organism evidence="1 2">
    <name type="scientific">Neophaeococcomyces mojaviensis</name>
    <dbReference type="NCBI Taxonomy" id="3383035"/>
    <lineage>
        <taxon>Eukaryota</taxon>
        <taxon>Fungi</taxon>
        <taxon>Dikarya</taxon>
        <taxon>Ascomycota</taxon>
        <taxon>Pezizomycotina</taxon>
        <taxon>Eurotiomycetes</taxon>
        <taxon>Chaetothyriomycetidae</taxon>
        <taxon>Chaetothyriales</taxon>
        <taxon>Chaetothyriales incertae sedis</taxon>
        <taxon>Neophaeococcomyces</taxon>
    </lineage>
</organism>
<evidence type="ECO:0000313" key="1">
    <source>
        <dbReference type="EMBL" id="KAJ9654755.1"/>
    </source>
</evidence>
<comment type="caution">
    <text evidence="1">The sequence shown here is derived from an EMBL/GenBank/DDBJ whole genome shotgun (WGS) entry which is preliminary data.</text>
</comment>
<gene>
    <name evidence="1" type="ORF">H2198_006273</name>
</gene>
<dbReference type="EMBL" id="JAPDRQ010000113">
    <property type="protein sequence ID" value="KAJ9654755.1"/>
    <property type="molecule type" value="Genomic_DNA"/>
</dbReference>
<evidence type="ECO:0000313" key="2">
    <source>
        <dbReference type="Proteomes" id="UP001172386"/>
    </source>
</evidence>
<protein>
    <submittedName>
        <fullName evidence="1">Uncharacterized protein</fullName>
    </submittedName>
</protein>
<accession>A0ACC3A3Z8</accession>
<sequence>MCHIVQEGRLQRWLHDQELCHECQSHDDYDNAFSDTISSITGDFQMSEHGSTSSVSQTSLALNKRPVLIPSSPSKRQSAGRRSPSPTRKLLTLLATARPPVRVCQPGSEVGQTPQLVTDLRRFLSHNNGMHVIPEALKDKASLREIDDEFDDIPSHMFDPTITTSTPELKDLFQQVRDIYLQAERCNNHHKDENAWVEVVRSALRISNMGRPEDMIEINSVQTQTINPDLLSILPDSILPLAKKADLTLAFNPYHAKVSSIWRAVQRCHPGICLSQMSDAYTSLLVLPCGMEVKETGGDMNEALLQLAVWTAAGLEKLRSLVKADEVTEMLPLLGITVTGHEWRIHISWKTLSSGETAVRQAMPAFSVFDVFSATSKRISVNAIGRGMKARFCDRYVRLRQKSVKVFHRALDSGSVTKNAPPLTTTLM</sequence>
<reference evidence="1" key="1">
    <citation type="submission" date="2022-10" db="EMBL/GenBank/DDBJ databases">
        <title>Culturing micro-colonial fungi from biological soil crusts in the Mojave desert and describing Neophaeococcomyces mojavensis, and introducing the new genera and species Taxawa tesnikishii.</title>
        <authorList>
            <person name="Kurbessoian T."/>
            <person name="Stajich J.E."/>
        </authorList>
    </citation>
    <scope>NUCLEOTIDE SEQUENCE</scope>
    <source>
        <strain evidence="1">JES_112</strain>
    </source>
</reference>
<proteinExistence type="predicted"/>
<keyword evidence="2" id="KW-1185">Reference proteome</keyword>
<name>A0ACC3A3Z8_9EURO</name>